<accession>A0ABT5MZK9</accession>
<evidence type="ECO:0000256" key="1">
    <source>
        <dbReference type="ARBA" id="ARBA00010105"/>
    </source>
</evidence>
<organism evidence="2 3">
    <name type="scientific">Curvibacter cyanobacteriorum</name>
    <dbReference type="NCBI Taxonomy" id="3026422"/>
    <lineage>
        <taxon>Bacteria</taxon>
        <taxon>Pseudomonadati</taxon>
        <taxon>Pseudomonadota</taxon>
        <taxon>Betaproteobacteria</taxon>
        <taxon>Burkholderiales</taxon>
        <taxon>Comamonadaceae</taxon>
        <taxon>Curvibacter</taxon>
    </lineage>
</organism>
<dbReference type="InterPro" id="IPR003226">
    <property type="entry name" value="MYG1_exonuclease"/>
</dbReference>
<protein>
    <submittedName>
        <fullName evidence="2">MYG1 family protein</fullName>
    </submittedName>
</protein>
<dbReference type="EMBL" id="JAQSIP010000003">
    <property type="protein sequence ID" value="MDD0838716.1"/>
    <property type="molecule type" value="Genomic_DNA"/>
</dbReference>
<dbReference type="PANTHER" id="PTHR11215">
    <property type="entry name" value="METAL DEPENDENT HYDROLASE - RELATED"/>
    <property type="match status" value="1"/>
</dbReference>
<evidence type="ECO:0000313" key="2">
    <source>
        <dbReference type="EMBL" id="MDD0838716.1"/>
    </source>
</evidence>
<reference evidence="2 3" key="1">
    <citation type="submission" date="2023-02" db="EMBL/GenBank/DDBJ databases">
        <title>Bacterial whole genomic sequence of Curvibacter sp. HBC61.</title>
        <authorList>
            <person name="Le V."/>
            <person name="Ko S.-R."/>
            <person name="Ahn C.-Y."/>
            <person name="Oh H.-M."/>
        </authorList>
    </citation>
    <scope>NUCLEOTIDE SEQUENCE [LARGE SCALE GENOMIC DNA]</scope>
    <source>
        <strain evidence="2 3">HBC61</strain>
    </source>
</reference>
<dbReference type="Proteomes" id="UP001528673">
    <property type="component" value="Unassembled WGS sequence"/>
</dbReference>
<comment type="caution">
    <text evidence="2">The sequence shown here is derived from an EMBL/GenBank/DDBJ whole genome shotgun (WGS) entry which is preliminary data.</text>
</comment>
<evidence type="ECO:0000313" key="3">
    <source>
        <dbReference type="Proteomes" id="UP001528673"/>
    </source>
</evidence>
<sequence length="327" mass="35196">MTQNKTIATHSGSFHADDVFGVGVLMGVYPQHSLLRTRHPEKIEAADFAVDVGGVWDAARGRFDHHQRGFDGARPARALADGTLQAGVGYASAGLVWSAHGADYVTAWAQQHGQALDDAAVADIVSSIDHSLVQYLDIVDTGQGDVAPGIFGLSALVAQLNTHWMEEQGLDVASKAQLQETRFREAIAIVRRFLDHAIGKKVSQIRSADIVRQSPRLLGGRVLHLNQGGMPWTRVVLDEMPDVLLVIYPDSDGNQYQLKTVPVEVGSFQSRLDLPAAWSGLREQELAAVTGVADSVFCHLNLFIAGARSLEGITRLAELALPATPSA</sequence>
<dbReference type="RefSeq" id="WP_273950898.1">
    <property type="nucleotide sequence ID" value="NZ_JAQSIP010000003.1"/>
</dbReference>
<dbReference type="PANTHER" id="PTHR11215:SF1">
    <property type="entry name" value="MYG1 EXONUCLEASE"/>
    <property type="match status" value="1"/>
</dbReference>
<proteinExistence type="inferred from homology"/>
<dbReference type="Pfam" id="PF03690">
    <property type="entry name" value="MYG1_exonuc"/>
    <property type="match status" value="1"/>
</dbReference>
<comment type="similarity">
    <text evidence="1">Belongs to the MYG1 family.</text>
</comment>
<keyword evidence="3" id="KW-1185">Reference proteome</keyword>
<gene>
    <name evidence="2" type="ORF">PSQ40_09040</name>
</gene>
<name>A0ABT5MZK9_9BURK</name>